<dbReference type="GO" id="GO:0006298">
    <property type="term" value="P:mismatch repair"/>
    <property type="evidence" value="ECO:0007669"/>
    <property type="project" value="InterPro"/>
</dbReference>
<dbReference type="Proteomes" id="UP000179145">
    <property type="component" value="Chromosome"/>
</dbReference>
<evidence type="ECO:0000256" key="2">
    <source>
        <dbReference type="ARBA" id="ARBA00022840"/>
    </source>
</evidence>
<dbReference type="RefSeq" id="WP_070402330.1">
    <property type="nucleotide sequence ID" value="NZ_BJVW01000014.1"/>
</dbReference>
<dbReference type="InterPro" id="IPR045076">
    <property type="entry name" value="MutS"/>
</dbReference>
<dbReference type="OrthoDB" id="9808166at2"/>
<name>A0A1D8USF6_9PROT</name>
<keyword evidence="1" id="KW-0547">Nucleotide-binding</keyword>
<dbReference type="STRING" id="153496.A0U89_05025"/>
<keyword evidence="5" id="KW-1185">Reference proteome</keyword>
<evidence type="ECO:0000313" key="5">
    <source>
        <dbReference type="Proteomes" id="UP000179145"/>
    </source>
</evidence>
<dbReference type="GO" id="GO:0005524">
    <property type="term" value="F:ATP binding"/>
    <property type="evidence" value="ECO:0007669"/>
    <property type="project" value="UniProtKB-KW"/>
</dbReference>
<dbReference type="GO" id="GO:0005829">
    <property type="term" value="C:cytosol"/>
    <property type="evidence" value="ECO:0007669"/>
    <property type="project" value="TreeGrafter"/>
</dbReference>
<keyword evidence="2" id="KW-0067">ATP-binding</keyword>
<evidence type="ECO:0000313" key="4">
    <source>
        <dbReference type="EMBL" id="AOX16592.1"/>
    </source>
</evidence>
<dbReference type="InterPro" id="IPR027417">
    <property type="entry name" value="P-loop_NTPase"/>
</dbReference>
<organism evidence="4 5">
    <name type="scientific">Kozakia baliensis</name>
    <dbReference type="NCBI Taxonomy" id="153496"/>
    <lineage>
        <taxon>Bacteria</taxon>
        <taxon>Pseudomonadati</taxon>
        <taxon>Pseudomonadota</taxon>
        <taxon>Alphaproteobacteria</taxon>
        <taxon>Acetobacterales</taxon>
        <taxon>Acetobacteraceae</taxon>
        <taxon>Kozakia</taxon>
    </lineage>
</organism>
<dbReference type="PANTHER" id="PTHR11361">
    <property type="entry name" value="DNA MISMATCH REPAIR PROTEIN MUTS FAMILY MEMBER"/>
    <property type="match status" value="1"/>
</dbReference>
<dbReference type="Gene3D" id="3.40.50.300">
    <property type="entry name" value="P-loop containing nucleotide triphosphate hydrolases"/>
    <property type="match status" value="1"/>
</dbReference>
<evidence type="ECO:0000256" key="3">
    <source>
        <dbReference type="ARBA" id="ARBA00023125"/>
    </source>
</evidence>
<reference evidence="4 5" key="1">
    <citation type="journal article" date="2016" name="Microb. Cell Fact.">
        <title>Dissection of exopolysaccharide biosynthesis in Kozakia baliensis.</title>
        <authorList>
            <person name="Brandt J.U."/>
            <person name="Jakob F."/>
            <person name="Behr J."/>
            <person name="Geissler A.J."/>
            <person name="Vogel R.F."/>
        </authorList>
    </citation>
    <scope>NUCLEOTIDE SEQUENCE [LARGE SCALE GENOMIC DNA]</scope>
    <source>
        <strain evidence="4 5">DSM 14400</strain>
    </source>
</reference>
<proteinExistence type="predicted"/>
<dbReference type="AlphaFoldDB" id="A0A1D8USF6"/>
<dbReference type="PANTHER" id="PTHR11361:SF34">
    <property type="entry name" value="DNA MISMATCH REPAIR PROTEIN MSH1, MITOCHONDRIAL"/>
    <property type="match status" value="1"/>
</dbReference>
<dbReference type="GO" id="GO:0140664">
    <property type="term" value="F:ATP-dependent DNA damage sensor activity"/>
    <property type="evidence" value="ECO:0007669"/>
    <property type="project" value="InterPro"/>
</dbReference>
<dbReference type="Pfam" id="PF00488">
    <property type="entry name" value="MutS_V"/>
    <property type="match status" value="1"/>
</dbReference>
<dbReference type="InterPro" id="IPR000432">
    <property type="entry name" value="DNA_mismatch_repair_MutS_C"/>
</dbReference>
<dbReference type="KEGG" id="kba:A0U89_05025"/>
<dbReference type="SUPFAM" id="SSF52540">
    <property type="entry name" value="P-loop containing nucleoside triphosphate hydrolases"/>
    <property type="match status" value="1"/>
</dbReference>
<dbReference type="GO" id="GO:0030983">
    <property type="term" value="F:mismatched DNA binding"/>
    <property type="evidence" value="ECO:0007669"/>
    <property type="project" value="InterPro"/>
</dbReference>
<accession>A0A1D8USF6</accession>
<gene>
    <name evidence="4" type="ORF">A0U89_05025</name>
</gene>
<sequence length="510" mass="56637">MKAHLLFQDRDLDLNAGVPPQSDALVNDLRLSVVFDAMAAGDAVIAKIVPHVVLDTLIDEDAIRYRQEIVAESLGQEELIRELYSLASDAIEAERKSYLHGGFRSPGSIVFEAVGVLKLLLGTLMRLRTISEARKDQATSRGLRVLFETLSRELDDAFFDKLHGYLHELSRTRMLFTAKLGLGNKAIDYVLRKPLPPEGNWLARAFAPRPEGYTYRLSERDEAGARALSDIRDRALNRAADALGQGRDHVLAFLNALRNELAFYIGAINLHARLVELGLPTCLPEMRSPDDHQYSAEGLYDVALALASGESVVGNDIDATGQRQTVIVTGANQGGKSTCLRSIGLSFVMGQSGLFMGATALRTGVVTGVFTHFKREEDRGLESGKFDEELRRMSDLVDHLHPHAVVLFNESFAATNEREGSEVSREIIEGLLDSHVRVFYVTHQYGFAHRFFEAHQDTALFLRPERLGTGERTFRMQPGEPLTTSYGQDLYRHIFGQDLPAWGVMITQAA</sequence>
<keyword evidence="3" id="KW-0238">DNA-binding</keyword>
<evidence type="ECO:0000256" key="1">
    <source>
        <dbReference type="ARBA" id="ARBA00022741"/>
    </source>
</evidence>
<protein>
    <submittedName>
        <fullName evidence="4">DNA mismatch repair protein MutS</fullName>
    </submittedName>
</protein>
<dbReference type="SMART" id="SM00534">
    <property type="entry name" value="MUTSac"/>
    <property type="match status" value="1"/>
</dbReference>
<dbReference type="EMBL" id="CP014674">
    <property type="protein sequence ID" value="AOX16592.1"/>
    <property type="molecule type" value="Genomic_DNA"/>
</dbReference>